<evidence type="ECO:0000313" key="1">
    <source>
        <dbReference type="EMBL" id="EOY08761.1"/>
    </source>
</evidence>
<dbReference type="Proteomes" id="UP000026915">
    <property type="component" value="Chromosome 5"/>
</dbReference>
<reference evidence="1 2" key="1">
    <citation type="journal article" date="2013" name="Genome Biol.">
        <title>The genome sequence of the most widely cultivated cacao type and its use to identify candidate genes regulating pod color.</title>
        <authorList>
            <person name="Motamayor J.C."/>
            <person name="Mockaitis K."/>
            <person name="Schmutz J."/>
            <person name="Haiminen N."/>
            <person name="Iii D.L."/>
            <person name="Cornejo O."/>
            <person name="Findley S.D."/>
            <person name="Zheng P."/>
            <person name="Utro F."/>
            <person name="Royaert S."/>
            <person name="Saski C."/>
            <person name="Jenkins J."/>
            <person name="Podicheti R."/>
            <person name="Zhao M."/>
            <person name="Scheffler B.E."/>
            <person name="Stack J.C."/>
            <person name="Feltus F.A."/>
            <person name="Mustiga G.M."/>
            <person name="Amores F."/>
            <person name="Phillips W."/>
            <person name="Marelli J.P."/>
            <person name="May G.D."/>
            <person name="Shapiro H."/>
            <person name="Ma J."/>
            <person name="Bustamante C.D."/>
            <person name="Schnell R.J."/>
            <person name="Main D."/>
            <person name="Gilbert D."/>
            <person name="Parida L."/>
            <person name="Kuhn D.N."/>
        </authorList>
    </citation>
    <scope>NUCLEOTIDE SEQUENCE [LARGE SCALE GENOMIC DNA]</scope>
    <source>
        <strain evidence="2">cv. Matina 1-6</strain>
    </source>
</reference>
<gene>
    <name evidence="1" type="ORF">TCM_023887</name>
</gene>
<sequence>MHRSWPFGLGCDVWEELLGIMGSKDALWCLSGDFNNIRYEHEKTSKGEIGRFVIAFKEFIDELALVDLPLTRAKFIWCGNCGRWVFSHLDRFLLKMD</sequence>
<dbReference type="EMBL" id="CM001883">
    <property type="protein sequence ID" value="EOY08761.1"/>
    <property type="molecule type" value="Genomic_DNA"/>
</dbReference>
<name>A0A061EVD8_THECC</name>
<dbReference type="OMA" id="HANNTWV"/>
<proteinExistence type="predicted"/>
<protein>
    <submittedName>
        <fullName evidence="1">Uncharacterized protein</fullName>
    </submittedName>
</protein>
<accession>A0A061EVD8</accession>
<dbReference type="AlphaFoldDB" id="A0A061EVD8"/>
<keyword evidence="2" id="KW-1185">Reference proteome</keyword>
<dbReference type="Gramene" id="EOY08761">
    <property type="protein sequence ID" value="EOY08761"/>
    <property type="gene ID" value="TCM_023887"/>
</dbReference>
<dbReference type="SUPFAM" id="SSF56219">
    <property type="entry name" value="DNase I-like"/>
    <property type="match status" value="1"/>
</dbReference>
<evidence type="ECO:0000313" key="2">
    <source>
        <dbReference type="Proteomes" id="UP000026915"/>
    </source>
</evidence>
<organism evidence="1 2">
    <name type="scientific">Theobroma cacao</name>
    <name type="common">Cacao</name>
    <name type="synonym">Cocoa</name>
    <dbReference type="NCBI Taxonomy" id="3641"/>
    <lineage>
        <taxon>Eukaryota</taxon>
        <taxon>Viridiplantae</taxon>
        <taxon>Streptophyta</taxon>
        <taxon>Embryophyta</taxon>
        <taxon>Tracheophyta</taxon>
        <taxon>Spermatophyta</taxon>
        <taxon>Magnoliopsida</taxon>
        <taxon>eudicotyledons</taxon>
        <taxon>Gunneridae</taxon>
        <taxon>Pentapetalae</taxon>
        <taxon>rosids</taxon>
        <taxon>malvids</taxon>
        <taxon>Malvales</taxon>
        <taxon>Malvaceae</taxon>
        <taxon>Byttnerioideae</taxon>
        <taxon>Theobroma</taxon>
    </lineage>
</organism>
<dbReference type="Gene3D" id="3.60.10.10">
    <property type="entry name" value="Endonuclease/exonuclease/phosphatase"/>
    <property type="match status" value="1"/>
</dbReference>
<dbReference type="InterPro" id="IPR036691">
    <property type="entry name" value="Endo/exonu/phosph_ase_sf"/>
</dbReference>
<dbReference type="InParanoid" id="A0A061EVD8"/>
<dbReference type="HOGENOM" id="CLU_2350904_0_0_1"/>